<reference evidence="1 2" key="1">
    <citation type="submission" date="2012-08" db="EMBL/GenBank/DDBJ databases">
        <title>Selection and characterization of a candidate therapeutic bacteriophage that lyses the German Escherichia coli O104:H4 outbreak strain.</title>
        <authorList>
            <person name="Merabishvilli M."/>
            <person name="De Vos D."/>
            <person name="Verbeken G."/>
            <person name="Kropinski A."/>
            <person name="Vandenheuvel D."/>
            <person name="Lavigne R."/>
            <person name="Wattiau P."/>
            <person name="Mast J."/>
            <person name="Ragimbeau C."/>
            <person name="Mossong J."/>
            <person name="Scheres J."/>
            <person name="Chanishvili N."/>
            <person name="Vaneechoutte M."/>
            <person name="Pirnay J.P."/>
        </authorList>
    </citation>
    <scope>NUCLEOTIDE SEQUENCE [LARGE SCALE GENOMIC DNA]</scope>
</reference>
<organism evidence="1 2">
    <name type="scientific">Enterobacteria phage GEC-3S</name>
    <dbReference type="NCBI Taxonomy" id="1222338"/>
    <lineage>
        <taxon>Viruses</taxon>
        <taxon>Duplodnaviria</taxon>
        <taxon>Heunggongvirae</taxon>
        <taxon>Uroviricota</taxon>
        <taxon>Caudoviricetes</taxon>
        <taxon>Pantevenvirales</taxon>
        <taxon>Straboviridae</taxon>
        <taxon>Krischvirus</taxon>
        <taxon>Krischvirus gec3s</taxon>
    </lineage>
</organism>
<dbReference type="EMBL" id="HE978309">
    <property type="protein sequence ID" value="CEO90803.1"/>
    <property type="molecule type" value="Genomic_DNA"/>
</dbReference>
<keyword evidence="2" id="KW-1185">Reference proteome</keyword>
<evidence type="ECO:0000313" key="1">
    <source>
        <dbReference type="EMBL" id="CEO90803.1"/>
    </source>
</evidence>
<sequence length="102" mass="12146">MKDNIFEFTRENLPMFRKSLLKLENSNYDVYFYITEDLEILYADYPGPIRTFEEASQYKNVHGHEHWLRENPGRKKARVKVIAIDVTPAYADRIALNDYLSK</sequence>
<dbReference type="RefSeq" id="YP_009118883.1">
    <property type="nucleotide sequence ID" value="NC_025425.1"/>
</dbReference>
<gene>
    <name evidence="1" type="ORF">BN201_0200</name>
</gene>
<name>A0A0B7MRN7_9CAUD</name>
<accession>A0A0B7MRN7</accession>
<dbReference type="GeneID" id="23301234"/>
<dbReference type="KEGG" id="vg:23301234"/>
<dbReference type="Proteomes" id="UP000203896">
    <property type="component" value="Segment"/>
</dbReference>
<protein>
    <submittedName>
        <fullName evidence="1">Uncharacterized protein</fullName>
    </submittedName>
</protein>
<evidence type="ECO:0000313" key="2">
    <source>
        <dbReference type="Proteomes" id="UP000203896"/>
    </source>
</evidence>
<proteinExistence type="predicted"/>